<dbReference type="NCBIfam" id="TIGR01322">
    <property type="entry name" value="scrB_fam"/>
    <property type="match status" value="1"/>
</dbReference>
<keyword evidence="5 8" id="KW-0378">Hydrolase</keyword>
<keyword evidence="9" id="KW-0119">Carbohydrate metabolism</keyword>
<comment type="catalytic activity">
    <reaction evidence="8">
        <text>Hydrolysis of terminal non-reducing beta-D-fructofuranoside residues in beta-D-fructofuranosides.</text>
        <dbReference type="EC" id="3.2.1.26"/>
    </reaction>
</comment>
<dbReference type="Gene3D" id="2.115.10.20">
    <property type="entry name" value="Glycosyl hydrolase domain, family 43"/>
    <property type="match status" value="1"/>
</dbReference>
<name>A0A1Y3PTZ1_9BACI</name>
<evidence type="ECO:0000256" key="2">
    <source>
        <dbReference type="ARBA" id="ARBA00009902"/>
    </source>
</evidence>
<dbReference type="CDD" id="cd08996">
    <property type="entry name" value="GH32_FFase"/>
    <property type="match status" value="1"/>
</dbReference>
<dbReference type="EMBL" id="LZRT01000059">
    <property type="protein sequence ID" value="OUM88608.1"/>
    <property type="molecule type" value="Genomic_DNA"/>
</dbReference>
<dbReference type="PANTHER" id="PTHR43101">
    <property type="entry name" value="BETA-FRUCTOSIDASE"/>
    <property type="match status" value="1"/>
</dbReference>
<dbReference type="SUPFAM" id="SSF75005">
    <property type="entry name" value="Arabinanase/levansucrase/invertase"/>
    <property type="match status" value="1"/>
</dbReference>
<evidence type="ECO:0000313" key="12">
    <source>
        <dbReference type="EMBL" id="OUM88608.1"/>
    </source>
</evidence>
<reference evidence="13" key="1">
    <citation type="submission" date="2016-06" db="EMBL/GenBank/DDBJ databases">
        <authorList>
            <person name="Nascimento L."/>
            <person name="Pereira R.V."/>
            <person name="Martins L.F."/>
            <person name="Quaggio R.B."/>
            <person name="Silva A.M."/>
            <person name="Setubal J.C."/>
        </authorList>
    </citation>
    <scope>NUCLEOTIDE SEQUENCE [LARGE SCALE GENOMIC DNA]</scope>
</reference>
<gene>
    <name evidence="12" type="ORF">BAA01_04385</name>
</gene>
<keyword evidence="9" id="KW-0963">Cytoplasm</keyword>
<dbReference type="InterPro" id="IPR013320">
    <property type="entry name" value="ConA-like_dom_sf"/>
</dbReference>
<dbReference type="SMART" id="SM00640">
    <property type="entry name" value="Glyco_32"/>
    <property type="match status" value="1"/>
</dbReference>
<dbReference type="InterPro" id="IPR001362">
    <property type="entry name" value="Glyco_hydro_32"/>
</dbReference>
<dbReference type="UniPathway" id="UPA00238"/>
<dbReference type="InterPro" id="IPR018053">
    <property type="entry name" value="Glyco_hydro_32_AS"/>
</dbReference>
<comment type="pathway">
    <text evidence="1 9">Glycan biosynthesis; sucrose metabolism.</text>
</comment>
<dbReference type="Gene3D" id="2.60.120.560">
    <property type="entry name" value="Exo-inulinase, domain 1"/>
    <property type="match status" value="1"/>
</dbReference>
<feature type="domain" description="Glycosyl hydrolase family 32 N-terminal" evidence="10">
    <location>
        <begin position="25"/>
        <end position="322"/>
    </location>
</feature>
<dbReference type="InterPro" id="IPR023296">
    <property type="entry name" value="Glyco_hydro_beta-prop_sf"/>
</dbReference>
<dbReference type="Pfam" id="PF00251">
    <property type="entry name" value="Glyco_hydro_32N"/>
    <property type="match status" value="1"/>
</dbReference>
<comment type="function">
    <text evidence="9">Enables the bacterium to metabolize sucrose as a sole carbon source.</text>
</comment>
<dbReference type="InterPro" id="IPR013189">
    <property type="entry name" value="Glyco_hydro_32_C"/>
</dbReference>
<dbReference type="PROSITE" id="PS00609">
    <property type="entry name" value="GLYCOSYL_HYDROL_F32"/>
    <property type="match status" value="1"/>
</dbReference>
<dbReference type="PANTHER" id="PTHR43101:SF1">
    <property type="entry name" value="BETA-FRUCTOSIDASE"/>
    <property type="match status" value="1"/>
</dbReference>
<dbReference type="GO" id="GO:0004564">
    <property type="term" value="F:beta-fructofuranosidase activity"/>
    <property type="evidence" value="ECO:0007669"/>
    <property type="project" value="UniProtKB-EC"/>
</dbReference>
<dbReference type="AlphaFoldDB" id="A0A1Y3PTZ1"/>
<sequence>MNSGNKALANVSKSIANDPHRLHYHFMPPVNWMNDPNGLVYYKGEYHLFYQHNPYSPKWGPMHWGHAKSKDLVHWEHLPIALAPSEWYDKGTLDSHGCWSGSAVDDNGVLTLIYTGHVEDNKIKETQCIARSEDGIHFEKYEGNPVIAEPPEKDCVGFRDPKVWKYEDQWYMVVGSGKNGNGKIHLYRSANLKSWMYMGVAAESDGTFGDMWECPDLFPLKDRHFLIISPMNISARNMYFSGEMNYETGKFDYHYHDMLDYGYDFYAAQTLVDDQNRRILMAWMESWGSKAITEAPNRGWLGAMTIPRELIQGEGGKLYMRPVEELKLLREMYYALGSHTIESGQISINGFRSVSYELKARIEFTADVKEFGIKLRCSDDGKEETVVTYRVEDRQLLMKRDYEGTGNQHISISPLECKDGSIKLHIFVDTSSVEIFANEGERVITNRIYPSKGSDGLRIFADGGYVKFELEAWTLRNIWGSGKEREVA</sequence>
<evidence type="ECO:0000256" key="6">
    <source>
        <dbReference type="ARBA" id="ARBA00023295"/>
    </source>
</evidence>
<dbReference type="Proteomes" id="UP000196475">
    <property type="component" value="Unassembled WGS sequence"/>
</dbReference>
<evidence type="ECO:0000256" key="8">
    <source>
        <dbReference type="RuleBase" id="RU362110"/>
    </source>
</evidence>
<keyword evidence="6 8" id="KW-0326">Glycosidase</keyword>
<evidence type="ECO:0000256" key="1">
    <source>
        <dbReference type="ARBA" id="ARBA00004914"/>
    </source>
</evidence>
<dbReference type="InterPro" id="IPR013148">
    <property type="entry name" value="Glyco_hydro_32_N"/>
</dbReference>
<dbReference type="GO" id="GO:0005737">
    <property type="term" value="C:cytoplasm"/>
    <property type="evidence" value="ECO:0007669"/>
    <property type="project" value="UniProtKB-SubCell"/>
</dbReference>
<feature type="domain" description="Glycosyl hydrolase family 32 C-terminal" evidence="11">
    <location>
        <begin position="342"/>
        <end position="473"/>
    </location>
</feature>
<evidence type="ECO:0000256" key="9">
    <source>
        <dbReference type="RuleBase" id="RU365015"/>
    </source>
</evidence>
<dbReference type="InterPro" id="IPR006232">
    <property type="entry name" value="Suc6P_hydrolase"/>
</dbReference>
<accession>A0A1Y3PTZ1</accession>
<comment type="subcellular location">
    <subcellularLocation>
        <location evidence="9">Cytoplasm</location>
    </subcellularLocation>
</comment>
<evidence type="ECO:0000259" key="10">
    <source>
        <dbReference type="Pfam" id="PF00251"/>
    </source>
</evidence>
<evidence type="ECO:0000256" key="4">
    <source>
        <dbReference type="ARBA" id="ARBA00019623"/>
    </source>
</evidence>
<organism evidence="12 13">
    <name type="scientific">Bacillus thermozeamaize</name>
    <dbReference type="NCBI Taxonomy" id="230954"/>
    <lineage>
        <taxon>Bacteria</taxon>
        <taxon>Bacillati</taxon>
        <taxon>Bacillota</taxon>
        <taxon>Bacilli</taxon>
        <taxon>Bacillales</taxon>
        <taxon>Bacillaceae</taxon>
        <taxon>Bacillus</taxon>
    </lineage>
</organism>
<proteinExistence type="inferred from homology"/>
<evidence type="ECO:0000256" key="5">
    <source>
        <dbReference type="ARBA" id="ARBA00022801"/>
    </source>
</evidence>
<protein>
    <recommendedName>
        <fullName evidence="4 8">Sucrose-6-phosphate hydrolase</fullName>
        <ecNumber evidence="3 8">3.2.1.26</ecNumber>
    </recommendedName>
    <alternativeName>
        <fullName evidence="7 9">Invertase</fullName>
    </alternativeName>
</protein>
<dbReference type="EC" id="3.2.1.26" evidence="3 8"/>
<evidence type="ECO:0000259" key="11">
    <source>
        <dbReference type="Pfam" id="PF08244"/>
    </source>
</evidence>
<evidence type="ECO:0000256" key="7">
    <source>
        <dbReference type="ARBA" id="ARBA00033367"/>
    </source>
</evidence>
<comment type="similarity">
    <text evidence="2 8">Belongs to the glycosyl hydrolase 32 family.</text>
</comment>
<dbReference type="SUPFAM" id="SSF49899">
    <property type="entry name" value="Concanavalin A-like lectins/glucanases"/>
    <property type="match status" value="1"/>
</dbReference>
<comment type="caution">
    <text evidence="12">The sequence shown here is derived from an EMBL/GenBank/DDBJ whole genome shotgun (WGS) entry which is preliminary data.</text>
</comment>
<dbReference type="GO" id="GO:0005985">
    <property type="term" value="P:sucrose metabolic process"/>
    <property type="evidence" value="ECO:0007669"/>
    <property type="project" value="UniProtKB-UniPathway"/>
</dbReference>
<evidence type="ECO:0000313" key="13">
    <source>
        <dbReference type="Proteomes" id="UP000196475"/>
    </source>
</evidence>
<evidence type="ECO:0000256" key="3">
    <source>
        <dbReference type="ARBA" id="ARBA00012758"/>
    </source>
</evidence>
<dbReference type="Pfam" id="PF08244">
    <property type="entry name" value="Glyco_hydro_32C"/>
    <property type="match status" value="1"/>
</dbReference>
<dbReference type="InterPro" id="IPR051214">
    <property type="entry name" value="GH32_Enzymes"/>
</dbReference>